<dbReference type="EMBL" id="JADZSC010000001">
    <property type="protein sequence ID" value="MBH0229547.1"/>
    <property type="molecule type" value="Genomic_DNA"/>
</dbReference>
<dbReference type="SUPFAM" id="SSF82714">
    <property type="entry name" value="Multidrug efflux transporter AcrB TolC docking domain, DN and DC subdomains"/>
    <property type="match status" value="1"/>
</dbReference>
<gene>
    <name evidence="3" type="ORF">H0267_04900</name>
</gene>
<dbReference type="AlphaFoldDB" id="A0A931HTL0"/>
<evidence type="ECO:0000256" key="1">
    <source>
        <dbReference type="SAM" id="Phobius"/>
    </source>
</evidence>
<dbReference type="Gene3D" id="3.30.70.1320">
    <property type="entry name" value="Multidrug efflux transporter AcrB pore domain like"/>
    <property type="match status" value="1"/>
</dbReference>
<sequence>MKKILEFKKIVWIFILLLIFTGIFTYLQIPKRDLPEINVNVASITTVYPGASPGEVERTITTPMENRLLDVKGVDEVTSTSTNGFGSIAVTLSGEADTNTAYSKIRQVVSDVSRGFPDEVQDPDVNTDITTSPVATYHITGDNYEALYTLRDAMETWEDELTSISGVESLLIKGLPDQKLSLSLDQQELQDNQLSAFQIVDTVRKEMAPAAIGTKVEDETRYPLILEKASQLDELKSLPLKGSNDGIVTLSDVATLSIVDQRVEDLVSYQGAPALSVTVLAKEGVNISALQDEITTTVSQLKNELPESVAVDRFYTQSTIIEEVFDNLISSFAISFFAVILIMVLGLPLSSALLVGIAIPISILIGFIPLPYIGVDLNQISVIGMIIAIGILVDDAIVVNDNIQRRYQLGDGPFEGALTGVREVGKSIVTSTLMIVFSFFPLTFLSGSNGDFILALPAVLIFTVLASTIVALTFIPTVQYARKLRQKRKVKSGVLGGFFNWLESFYADTVLPKTTKKPWLTAACGLLLCVALSLLAVKIPFEFFPSADRPEVTITVEYPEGTSIEESLDRTENMREFLLEKDPNITDSSIYTGSGLPNIFSMTQMSPGENKAQLLVRIDRETTSATTFINEWERPLREQFPEANVFMDTIVSGPPPSHPVQVKVQGPELDQLLESAEKVKSNLLDIEGAEMAVLDAGSEQTYIQYTPDRELLAENNIPISQVTGQLQIANTGVPLGTFDTGTNILPFEVILDDGNPEGPNLDALEVTASNPSRTAAPPEVLTLEEVVESEKVTQTGTIPHLNGERTVTIEAYPEEGSEQSFTKKADQVIADFEEELPEGYTLVESGQTDAQTEFFIEVSKLFVIVLFLIYLTIALQFNSLLMPLLITGTVFLAVTGAIIGLFVSGEPLSFLATLGIVSLSGIVVRNSVILVEFMEQNRNKYSTMLESVIEAGRARVRPIILTSMTSIAALTPIIFTGDVLFKPLAISIVSGLLFSTILTLLLVPAFYLIIKKVSRAQ</sequence>
<keyword evidence="4" id="KW-1185">Reference proteome</keyword>
<evidence type="ECO:0000259" key="2">
    <source>
        <dbReference type="PROSITE" id="PS50156"/>
    </source>
</evidence>
<dbReference type="InterPro" id="IPR001036">
    <property type="entry name" value="Acrflvin-R"/>
</dbReference>
<keyword evidence="1" id="KW-0812">Transmembrane</keyword>
<keyword evidence="1" id="KW-1133">Transmembrane helix</keyword>
<evidence type="ECO:0000313" key="3">
    <source>
        <dbReference type="EMBL" id="MBH0229547.1"/>
    </source>
</evidence>
<feature type="transmembrane region" description="Helical" evidence="1">
    <location>
        <begin position="12"/>
        <end position="29"/>
    </location>
</feature>
<dbReference type="SUPFAM" id="SSF82866">
    <property type="entry name" value="Multidrug efflux transporter AcrB transmembrane domain"/>
    <property type="match status" value="2"/>
</dbReference>
<dbReference type="Gene3D" id="3.30.70.1440">
    <property type="entry name" value="Multidrug efflux transporter AcrB pore domain"/>
    <property type="match status" value="1"/>
</dbReference>
<dbReference type="PROSITE" id="PS50156">
    <property type="entry name" value="SSD"/>
    <property type="match status" value="1"/>
</dbReference>
<feature type="transmembrane region" description="Helical" evidence="1">
    <location>
        <begin position="909"/>
        <end position="933"/>
    </location>
</feature>
<feature type="transmembrane region" description="Helical" evidence="1">
    <location>
        <begin position="354"/>
        <end position="374"/>
    </location>
</feature>
<dbReference type="Gene3D" id="1.20.1640.10">
    <property type="entry name" value="Multidrug efflux transporter AcrB transmembrane domain"/>
    <property type="match status" value="2"/>
</dbReference>
<dbReference type="Gene3D" id="3.30.2090.10">
    <property type="entry name" value="Multidrug efflux transporter AcrB TolC docking domain, DN and DC subdomains"/>
    <property type="match status" value="2"/>
</dbReference>
<feature type="transmembrane region" description="Helical" evidence="1">
    <location>
        <begin position="428"/>
        <end position="446"/>
    </location>
</feature>
<dbReference type="PANTHER" id="PTHR32063">
    <property type="match status" value="1"/>
</dbReference>
<feature type="domain" description="SSD" evidence="2">
    <location>
        <begin position="328"/>
        <end position="475"/>
    </location>
</feature>
<keyword evidence="1" id="KW-0472">Membrane</keyword>
<evidence type="ECO:0000313" key="4">
    <source>
        <dbReference type="Proteomes" id="UP000614490"/>
    </source>
</evidence>
<feature type="transmembrane region" description="Helical" evidence="1">
    <location>
        <begin position="380"/>
        <end position="399"/>
    </location>
</feature>
<dbReference type="Proteomes" id="UP000614490">
    <property type="component" value="Unassembled WGS sequence"/>
</dbReference>
<proteinExistence type="predicted"/>
<dbReference type="InterPro" id="IPR000731">
    <property type="entry name" value="SSD"/>
</dbReference>
<name>A0A931HTL0_9BACI</name>
<dbReference type="PANTHER" id="PTHR32063:SF18">
    <property type="entry name" value="CATION EFFLUX SYSTEM PROTEIN"/>
    <property type="match status" value="1"/>
</dbReference>
<feature type="transmembrane region" description="Helical" evidence="1">
    <location>
        <begin position="880"/>
        <end position="903"/>
    </location>
</feature>
<dbReference type="GO" id="GO:0042910">
    <property type="term" value="F:xenobiotic transmembrane transporter activity"/>
    <property type="evidence" value="ECO:0007669"/>
    <property type="project" value="TreeGrafter"/>
</dbReference>
<dbReference type="RefSeq" id="WP_197316149.1">
    <property type="nucleotide sequence ID" value="NZ_JADZSC010000001.1"/>
</dbReference>
<dbReference type="Gene3D" id="3.30.70.1430">
    <property type="entry name" value="Multidrug efflux transporter AcrB pore domain"/>
    <property type="match status" value="2"/>
</dbReference>
<comment type="caution">
    <text evidence="3">The sequence shown here is derived from an EMBL/GenBank/DDBJ whole genome shotgun (WGS) entry which is preliminary data.</text>
</comment>
<feature type="transmembrane region" description="Helical" evidence="1">
    <location>
        <begin position="987"/>
        <end position="1010"/>
    </location>
</feature>
<reference evidence="3 4" key="1">
    <citation type="journal article" date="2005" name="Int. J. Syst. Evol. Microbiol.">
        <title>Halobacillus yeomjeoni sp. nov., isolated from a marine solar saltern in Korea.</title>
        <authorList>
            <person name="Yoon J.H."/>
            <person name="Kang S.J."/>
            <person name="Lee C.H."/>
            <person name="Oh H.W."/>
            <person name="Oh T.K."/>
        </authorList>
    </citation>
    <scope>NUCLEOTIDE SEQUENCE [LARGE SCALE GENOMIC DNA]</scope>
    <source>
        <strain evidence="3 4">KCTC 3957</strain>
    </source>
</reference>
<feature type="transmembrane region" description="Helical" evidence="1">
    <location>
        <begin position="954"/>
        <end position="975"/>
    </location>
</feature>
<accession>A0A931HTL0</accession>
<dbReference type="GO" id="GO:0005886">
    <property type="term" value="C:plasma membrane"/>
    <property type="evidence" value="ECO:0007669"/>
    <property type="project" value="TreeGrafter"/>
</dbReference>
<protein>
    <submittedName>
        <fullName evidence="3">Efflux RND transporter permease subunit</fullName>
    </submittedName>
</protein>
<feature type="transmembrane region" description="Helical" evidence="1">
    <location>
        <begin position="854"/>
        <end position="873"/>
    </location>
</feature>
<feature type="transmembrane region" description="Helical" evidence="1">
    <location>
        <begin position="519"/>
        <end position="541"/>
    </location>
</feature>
<dbReference type="InterPro" id="IPR027463">
    <property type="entry name" value="AcrB_DN_DC_subdom"/>
</dbReference>
<organism evidence="3 4">
    <name type="scientific">Halobacillus yeomjeoni</name>
    <dbReference type="NCBI Taxonomy" id="311194"/>
    <lineage>
        <taxon>Bacteria</taxon>
        <taxon>Bacillati</taxon>
        <taxon>Bacillota</taxon>
        <taxon>Bacilli</taxon>
        <taxon>Bacillales</taxon>
        <taxon>Bacillaceae</taxon>
        <taxon>Halobacillus</taxon>
    </lineage>
</organism>
<dbReference type="Pfam" id="PF00873">
    <property type="entry name" value="ACR_tran"/>
    <property type="match status" value="1"/>
</dbReference>
<feature type="transmembrane region" description="Helical" evidence="1">
    <location>
        <begin position="328"/>
        <end position="347"/>
    </location>
</feature>
<dbReference type="PRINTS" id="PR00702">
    <property type="entry name" value="ACRIFLAVINRP"/>
</dbReference>
<dbReference type="SUPFAM" id="SSF82693">
    <property type="entry name" value="Multidrug efflux transporter AcrB pore domain, PN1, PN2, PC1 and PC2 subdomains"/>
    <property type="match status" value="2"/>
</dbReference>
<feature type="transmembrane region" description="Helical" evidence="1">
    <location>
        <begin position="452"/>
        <end position="478"/>
    </location>
</feature>